<comment type="caution">
    <text evidence="10">The sequence shown here is derived from an EMBL/GenBank/DDBJ whole genome shotgun (WGS) entry which is preliminary data.</text>
</comment>
<evidence type="ECO:0000259" key="9">
    <source>
        <dbReference type="PROSITE" id="PS50928"/>
    </source>
</evidence>
<protein>
    <submittedName>
        <fullName evidence="10">Carbohydrate ABC transporter permease</fullName>
    </submittedName>
</protein>
<dbReference type="Proteomes" id="UP001595816">
    <property type="component" value="Unassembled WGS sequence"/>
</dbReference>
<evidence type="ECO:0000256" key="3">
    <source>
        <dbReference type="ARBA" id="ARBA00022475"/>
    </source>
</evidence>
<keyword evidence="5 7" id="KW-1133">Transmembrane helix</keyword>
<gene>
    <name evidence="10" type="ORF">ACFOZ4_32690</name>
</gene>
<keyword evidence="11" id="KW-1185">Reference proteome</keyword>
<evidence type="ECO:0000256" key="4">
    <source>
        <dbReference type="ARBA" id="ARBA00022692"/>
    </source>
</evidence>
<organism evidence="10 11">
    <name type="scientific">Hamadaea flava</name>
    <dbReference type="NCBI Taxonomy" id="1742688"/>
    <lineage>
        <taxon>Bacteria</taxon>
        <taxon>Bacillati</taxon>
        <taxon>Actinomycetota</taxon>
        <taxon>Actinomycetes</taxon>
        <taxon>Micromonosporales</taxon>
        <taxon>Micromonosporaceae</taxon>
        <taxon>Hamadaea</taxon>
    </lineage>
</organism>
<feature type="transmembrane region" description="Helical" evidence="7">
    <location>
        <begin position="136"/>
        <end position="161"/>
    </location>
</feature>
<evidence type="ECO:0000256" key="2">
    <source>
        <dbReference type="ARBA" id="ARBA00022448"/>
    </source>
</evidence>
<dbReference type="EMBL" id="JBHSAY010000021">
    <property type="protein sequence ID" value="MFC4135395.1"/>
    <property type="molecule type" value="Genomic_DNA"/>
</dbReference>
<feature type="transmembrane region" description="Helical" evidence="7">
    <location>
        <begin position="241"/>
        <end position="262"/>
    </location>
</feature>
<dbReference type="CDD" id="cd06261">
    <property type="entry name" value="TM_PBP2"/>
    <property type="match status" value="1"/>
</dbReference>
<feature type="transmembrane region" description="Helical" evidence="7">
    <location>
        <begin position="186"/>
        <end position="211"/>
    </location>
</feature>
<reference evidence="11" key="1">
    <citation type="journal article" date="2019" name="Int. J. Syst. Evol. Microbiol.">
        <title>The Global Catalogue of Microorganisms (GCM) 10K type strain sequencing project: providing services to taxonomists for standard genome sequencing and annotation.</title>
        <authorList>
            <consortium name="The Broad Institute Genomics Platform"/>
            <consortium name="The Broad Institute Genome Sequencing Center for Infectious Disease"/>
            <person name="Wu L."/>
            <person name="Ma J."/>
        </authorList>
    </citation>
    <scope>NUCLEOTIDE SEQUENCE [LARGE SCALE GENOMIC DNA]</scope>
    <source>
        <strain evidence="11">CGMCC 4.7289</strain>
    </source>
</reference>
<evidence type="ECO:0000313" key="11">
    <source>
        <dbReference type="Proteomes" id="UP001595816"/>
    </source>
</evidence>
<dbReference type="RefSeq" id="WP_253756401.1">
    <property type="nucleotide sequence ID" value="NZ_JAMZDZ010000001.1"/>
</dbReference>
<evidence type="ECO:0000256" key="6">
    <source>
        <dbReference type="ARBA" id="ARBA00023136"/>
    </source>
</evidence>
<dbReference type="PROSITE" id="PS50928">
    <property type="entry name" value="ABC_TM1"/>
    <property type="match status" value="1"/>
</dbReference>
<feature type="region of interest" description="Disordered" evidence="8">
    <location>
        <begin position="1"/>
        <end position="25"/>
    </location>
</feature>
<accession>A0ABV8LYS9</accession>
<evidence type="ECO:0000256" key="1">
    <source>
        <dbReference type="ARBA" id="ARBA00004651"/>
    </source>
</evidence>
<dbReference type="Pfam" id="PF00528">
    <property type="entry name" value="BPD_transp_1"/>
    <property type="match status" value="1"/>
</dbReference>
<keyword evidence="3" id="KW-1003">Cell membrane</keyword>
<comment type="subcellular location">
    <subcellularLocation>
        <location evidence="1 7">Cell membrane</location>
        <topology evidence="1 7">Multi-pass membrane protein</topology>
    </subcellularLocation>
</comment>
<comment type="similarity">
    <text evidence="7">Belongs to the binding-protein-dependent transport system permease family.</text>
</comment>
<keyword evidence="6 7" id="KW-0472">Membrane</keyword>
<evidence type="ECO:0000313" key="10">
    <source>
        <dbReference type="EMBL" id="MFC4135395.1"/>
    </source>
</evidence>
<dbReference type="PANTHER" id="PTHR30193:SF37">
    <property type="entry name" value="INNER MEMBRANE ABC TRANSPORTER PERMEASE PROTEIN YCJO"/>
    <property type="match status" value="1"/>
</dbReference>
<evidence type="ECO:0000256" key="7">
    <source>
        <dbReference type="RuleBase" id="RU363032"/>
    </source>
</evidence>
<dbReference type="Gene3D" id="1.10.3720.10">
    <property type="entry name" value="MetI-like"/>
    <property type="match status" value="1"/>
</dbReference>
<dbReference type="InterPro" id="IPR051393">
    <property type="entry name" value="ABC_transporter_permease"/>
</dbReference>
<dbReference type="SUPFAM" id="SSF161098">
    <property type="entry name" value="MetI-like"/>
    <property type="match status" value="1"/>
</dbReference>
<dbReference type="PANTHER" id="PTHR30193">
    <property type="entry name" value="ABC TRANSPORTER PERMEASE PROTEIN"/>
    <property type="match status" value="1"/>
</dbReference>
<name>A0ABV8LYS9_9ACTN</name>
<sequence>MSLPTTTPAHSAEVPPQPGRAPRSPSSFLVRASRWSRLDTKASPYVYIAPFFVIFGIFGLFPLIYTGYVALNDWEVGADTHTFVGLDNFVKILSDNYFWNAVFNTIGIFVVSTIPQLLLALMLANALNKRMRGRMWLRMGVLVPNITSVAAVAILFSQLFARDFGLINWLLHFVGVSPIDWQAHKWTAWLAISTMVDWRWMGYNALIYLAAMQSIPKDIYESAALDGASSRRQFWSITVPMLRPTIIFTVIISTIGGFQLYAEPLLFTGGASAFLGGTLRQSQTVTMYLMEQFYNKFEYGDMAAVAWLLFFLILIFSGVNYLITARLESSGKRGGKK</sequence>
<feature type="transmembrane region" description="Helical" evidence="7">
    <location>
        <begin position="44"/>
        <end position="65"/>
    </location>
</feature>
<feature type="transmembrane region" description="Helical" evidence="7">
    <location>
        <begin position="304"/>
        <end position="323"/>
    </location>
</feature>
<feature type="transmembrane region" description="Helical" evidence="7">
    <location>
        <begin position="97"/>
        <end position="124"/>
    </location>
</feature>
<dbReference type="InterPro" id="IPR000515">
    <property type="entry name" value="MetI-like"/>
</dbReference>
<evidence type="ECO:0000256" key="5">
    <source>
        <dbReference type="ARBA" id="ARBA00022989"/>
    </source>
</evidence>
<proteinExistence type="inferred from homology"/>
<feature type="domain" description="ABC transmembrane type-1" evidence="9">
    <location>
        <begin position="102"/>
        <end position="320"/>
    </location>
</feature>
<evidence type="ECO:0000256" key="8">
    <source>
        <dbReference type="SAM" id="MobiDB-lite"/>
    </source>
</evidence>
<keyword evidence="4 7" id="KW-0812">Transmembrane</keyword>
<dbReference type="SUPFAM" id="SSF160964">
    <property type="entry name" value="MalF N-terminal region-like"/>
    <property type="match status" value="1"/>
</dbReference>
<keyword evidence="2 7" id="KW-0813">Transport</keyword>
<dbReference type="InterPro" id="IPR035906">
    <property type="entry name" value="MetI-like_sf"/>
</dbReference>